<evidence type="ECO:0000256" key="4">
    <source>
        <dbReference type="ARBA" id="ARBA00022692"/>
    </source>
</evidence>
<feature type="region of interest" description="Disordered" evidence="7">
    <location>
        <begin position="564"/>
        <end position="614"/>
    </location>
</feature>
<dbReference type="CDD" id="cd01127">
    <property type="entry name" value="TrwB_TraG_TraD_VirD4"/>
    <property type="match status" value="1"/>
</dbReference>
<keyword evidence="6 8" id="KW-0472">Membrane</keyword>
<evidence type="ECO:0000256" key="3">
    <source>
        <dbReference type="ARBA" id="ARBA00022475"/>
    </source>
</evidence>
<dbReference type="InterPro" id="IPR027417">
    <property type="entry name" value="P-loop_NTPase"/>
</dbReference>
<evidence type="ECO:0000256" key="1">
    <source>
        <dbReference type="ARBA" id="ARBA00004651"/>
    </source>
</evidence>
<dbReference type="InterPro" id="IPR003688">
    <property type="entry name" value="TraG/VirD4"/>
</dbReference>
<feature type="region of interest" description="Disordered" evidence="7">
    <location>
        <begin position="493"/>
        <end position="512"/>
    </location>
</feature>
<dbReference type="EMBL" id="JAKZJU020000001">
    <property type="protein sequence ID" value="MDL2060042.1"/>
    <property type="molecule type" value="Genomic_DNA"/>
</dbReference>
<protein>
    <submittedName>
        <fullName evidence="9">Type IV secretory system conjugative DNA transfer family protein</fullName>
    </submittedName>
</protein>
<organism evidence="9 10">
    <name type="scientific">Mesosutterella faecium</name>
    <dbReference type="NCBI Taxonomy" id="2925194"/>
    <lineage>
        <taxon>Bacteria</taxon>
        <taxon>Pseudomonadati</taxon>
        <taxon>Pseudomonadota</taxon>
        <taxon>Betaproteobacteria</taxon>
        <taxon>Burkholderiales</taxon>
        <taxon>Sutterellaceae</taxon>
        <taxon>Mesosutterella</taxon>
    </lineage>
</organism>
<keyword evidence="10" id="KW-1185">Reference proteome</keyword>
<evidence type="ECO:0000313" key="9">
    <source>
        <dbReference type="EMBL" id="MDL2060042.1"/>
    </source>
</evidence>
<comment type="similarity">
    <text evidence="2">Belongs to the VirD4/TraG family.</text>
</comment>
<keyword evidence="3" id="KW-1003">Cell membrane</keyword>
<keyword evidence="5 8" id="KW-1133">Transmembrane helix</keyword>
<feature type="transmembrane region" description="Helical" evidence="8">
    <location>
        <begin position="68"/>
        <end position="89"/>
    </location>
</feature>
<keyword evidence="4 8" id="KW-0812">Transmembrane</keyword>
<gene>
    <name evidence="9" type="ORF">MUN46_008865</name>
</gene>
<dbReference type="PANTHER" id="PTHR37937">
    <property type="entry name" value="CONJUGATIVE TRANSFER: DNA TRANSPORT"/>
    <property type="match status" value="1"/>
</dbReference>
<feature type="transmembrane region" description="Helical" evidence="8">
    <location>
        <begin position="12"/>
        <end position="36"/>
    </location>
</feature>
<name>A0ABT7INS9_9BURK</name>
<feature type="region of interest" description="Disordered" evidence="7">
    <location>
        <begin position="632"/>
        <end position="661"/>
    </location>
</feature>
<feature type="compositionally biased region" description="Basic and acidic residues" evidence="7">
    <location>
        <begin position="502"/>
        <end position="512"/>
    </location>
</feature>
<comment type="caution">
    <text evidence="9">The sequence shown here is derived from an EMBL/GenBank/DDBJ whole genome shotgun (WGS) entry which is preliminary data.</text>
</comment>
<evidence type="ECO:0000313" key="10">
    <source>
        <dbReference type="Proteomes" id="UP001165481"/>
    </source>
</evidence>
<feature type="compositionally biased region" description="Low complexity" evidence="7">
    <location>
        <begin position="638"/>
        <end position="661"/>
    </location>
</feature>
<evidence type="ECO:0000256" key="7">
    <source>
        <dbReference type="SAM" id="MobiDB-lite"/>
    </source>
</evidence>
<dbReference type="RefSeq" id="WP_243376338.1">
    <property type="nucleotide sequence ID" value="NZ_JAKZJU020000001.1"/>
</dbReference>
<dbReference type="InterPro" id="IPR051539">
    <property type="entry name" value="T4SS-coupling_protein"/>
</dbReference>
<proteinExistence type="inferred from homology"/>
<evidence type="ECO:0000256" key="2">
    <source>
        <dbReference type="ARBA" id="ARBA00008806"/>
    </source>
</evidence>
<accession>A0ABT7INS9</accession>
<evidence type="ECO:0000256" key="6">
    <source>
        <dbReference type="ARBA" id="ARBA00023136"/>
    </source>
</evidence>
<reference evidence="9" key="1">
    <citation type="submission" date="2023-03" db="EMBL/GenBank/DDBJ databases">
        <title>Mesosutterella sp. nov. isolated from porcine feces.</title>
        <authorList>
            <person name="Yu S."/>
        </authorList>
    </citation>
    <scope>NUCLEOTIDE SEQUENCE</scope>
    <source>
        <strain evidence="9">AGMB02718</strain>
    </source>
</reference>
<dbReference type="PANTHER" id="PTHR37937:SF1">
    <property type="entry name" value="CONJUGATIVE TRANSFER: DNA TRANSPORT"/>
    <property type="match status" value="1"/>
</dbReference>
<sequence>MKARLTRGQILFGALGAAGSAAAILTMLTVSGALFLRAYGLGPRAARPGTIPAYWRAYGNSAPPRLRAAMAFFLLLPWGAAAGLGWLAVSERRRRPLHGDARFAGRAEIRRAGLLGSASDPRSILVGKWRGEFLAFAGSQFALLAAPTRSGKGVGVVIPNCLHYGESLVVLDIKEENFDLTSRYRRDVLGEEVYLFAPFDAEGRTHQWNPLSYVSEDPADRIGDLDSIAASLFSTTSEKERFWSENAKDLFRGLALFVLETPGIPHTMGEILRQASGCGKPLKEHVEEEAKRAEEEGRPHSRACLDSLNRVLQNGENTLTSILSTFNVPMLAFQNPRVDAATSADTPGFDLREVRRRRMTVYLGISPDRLSQARVIVNLFFEQLLNLNTRRLPAQDPALRYQCLLILDEFTSIGRIPMIAQAVAYMAGYNMRLLTVIQNKSQLESAYGRAQAVTLMANHALQVIYAPSPVVMDDAREYSEMLGYSTVPARSRTRSLGSLKGSRSESTSEQRRALMLPQEMRELGAAREIVACENTRPVLAQKIRYYEEPLFKARLMGSIRSDIPRIAPRADPPPAPKPAPPPNPPPQAPETTAPEASRGEAAARSPARAYCEGLRAKDEEMERALSDTAFSYFEGLRGKPPAASGPGPAQGAGSAPENQTP</sequence>
<dbReference type="Proteomes" id="UP001165481">
    <property type="component" value="Unassembled WGS sequence"/>
</dbReference>
<dbReference type="SUPFAM" id="SSF52540">
    <property type="entry name" value="P-loop containing nucleoside triphosphate hydrolases"/>
    <property type="match status" value="1"/>
</dbReference>
<comment type="subcellular location">
    <subcellularLocation>
        <location evidence="1">Cell membrane</location>
        <topology evidence="1">Multi-pass membrane protein</topology>
    </subcellularLocation>
</comment>
<dbReference type="Pfam" id="PF02534">
    <property type="entry name" value="T4SS-DNA_transf"/>
    <property type="match status" value="1"/>
</dbReference>
<evidence type="ECO:0000256" key="8">
    <source>
        <dbReference type="SAM" id="Phobius"/>
    </source>
</evidence>
<evidence type="ECO:0000256" key="5">
    <source>
        <dbReference type="ARBA" id="ARBA00022989"/>
    </source>
</evidence>
<dbReference type="Gene3D" id="3.40.50.300">
    <property type="entry name" value="P-loop containing nucleotide triphosphate hydrolases"/>
    <property type="match status" value="1"/>
</dbReference>
<feature type="compositionally biased region" description="Pro residues" evidence="7">
    <location>
        <begin position="570"/>
        <end position="588"/>
    </location>
</feature>